<dbReference type="Proteomes" id="UP000814033">
    <property type="component" value="Unassembled WGS sequence"/>
</dbReference>
<dbReference type="EMBL" id="MU275864">
    <property type="protein sequence ID" value="KAI0050176.1"/>
    <property type="molecule type" value="Genomic_DNA"/>
</dbReference>
<reference evidence="1" key="2">
    <citation type="journal article" date="2022" name="New Phytol.">
        <title>Evolutionary transition to the ectomycorrhizal habit in the genomes of a hyperdiverse lineage of mushroom-forming fungi.</title>
        <authorList>
            <person name="Looney B."/>
            <person name="Miyauchi S."/>
            <person name="Morin E."/>
            <person name="Drula E."/>
            <person name="Courty P.E."/>
            <person name="Kohler A."/>
            <person name="Kuo A."/>
            <person name="LaButti K."/>
            <person name="Pangilinan J."/>
            <person name="Lipzen A."/>
            <person name="Riley R."/>
            <person name="Andreopoulos W."/>
            <person name="He G."/>
            <person name="Johnson J."/>
            <person name="Nolan M."/>
            <person name="Tritt A."/>
            <person name="Barry K.W."/>
            <person name="Grigoriev I.V."/>
            <person name="Nagy L.G."/>
            <person name="Hibbett D."/>
            <person name="Henrissat B."/>
            <person name="Matheny P.B."/>
            <person name="Labbe J."/>
            <person name="Martin F.M."/>
        </authorList>
    </citation>
    <scope>NUCLEOTIDE SEQUENCE</scope>
    <source>
        <strain evidence="1">FP105234-sp</strain>
    </source>
</reference>
<comment type="caution">
    <text evidence="1">The sequence shown here is derived from an EMBL/GenBank/DDBJ whole genome shotgun (WGS) entry which is preliminary data.</text>
</comment>
<accession>A0ACB8S2S0</accession>
<evidence type="ECO:0000313" key="1">
    <source>
        <dbReference type="EMBL" id="KAI0050176.1"/>
    </source>
</evidence>
<sequence>MIILALVSTRLGMTSPTVARAPPLRISRWLEAPREWLGTRLVLGLLWACFPTLARTSCFLGLNFAMGACLAGSSSICTALICATTQETEAAHDGRTVFRARSATEIGTLLPAAVKASLAGSGYPSW</sequence>
<reference evidence="1" key="1">
    <citation type="submission" date="2021-02" db="EMBL/GenBank/DDBJ databases">
        <authorList>
            <consortium name="DOE Joint Genome Institute"/>
            <person name="Ahrendt S."/>
            <person name="Looney B.P."/>
            <person name="Miyauchi S."/>
            <person name="Morin E."/>
            <person name="Drula E."/>
            <person name="Courty P.E."/>
            <person name="Chicoki N."/>
            <person name="Fauchery L."/>
            <person name="Kohler A."/>
            <person name="Kuo A."/>
            <person name="Labutti K."/>
            <person name="Pangilinan J."/>
            <person name="Lipzen A."/>
            <person name="Riley R."/>
            <person name="Andreopoulos W."/>
            <person name="He G."/>
            <person name="Johnson J."/>
            <person name="Barry K.W."/>
            <person name="Grigoriev I.V."/>
            <person name="Nagy L."/>
            <person name="Hibbett D."/>
            <person name="Henrissat B."/>
            <person name="Matheny P.B."/>
            <person name="Labbe J."/>
            <person name="Martin F."/>
        </authorList>
    </citation>
    <scope>NUCLEOTIDE SEQUENCE</scope>
    <source>
        <strain evidence="1">FP105234-sp</strain>
    </source>
</reference>
<keyword evidence="2" id="KW-1185">Reference proteome</keyword>
<gene>
    <name evidence="1" type="ORF">FA95DRAFT_658796</name>
</gene>
<evidence type="ECO:0000313" key="2">
    <source>
        <dbReference type="Proteomes" id="UP000814033"/>
    </source>
</evidence>
<proteinExistence type="predicted"/>
<protein>
    <submittedName>
        <fullName evidence="1">Uncharacterized protein</fullName>
    </submittedName>
</protein>
<name>A0ACB8S2S0_9AGAM</name>
<organism evidence="1 2">
    <name type="scientific">Auriscalpium vulgare</name>
    <dbReference type="NCBI Taxonomy" id="40419"/>
    <lineage>
        <taxon>Eukaryota</taxon>
        <taxon>Fungi</taxon>
        <taxon>Dikarya</taxon>
        <taxon>Basidiomycota</taxon>
        <taxon>Agaricomycotina</taxon>
        <taxon>Agaricomycetes</taxon>
        <taxon>Russulales</taxon>
        <taxon>Auriscalpiaceae</taxon>
        <taxon>Auriscalpium</taxon>
    </lineage>
</organism>